<keyword evidence="8" id="KW-0460">Magnesium</keyword>
<dbReference type="SUPFAM" id="SSF143631">
    <property type="entry name" value="ApbE-like"/>
    <property type="match status" value="1"/>
</dbReference>
<evidence type="ECO:0000256" key="1">
    <source>
        <dbReference type="ARBA" id="ARBA00001946"/>
    </source>
</evidence>
<organism evidence="11 12">
    <name type="scientific">Asanoa iriomotensis</name>
    <dbReference type="NCBI Taxonomy" id="234613"/>
    <lineage>
        <taxon>Bacteria</taxon>
        <taxon>Bacillati</taxon>
        <taxon>Actinomycetota</taxon>
        <taxon>Actinomycetes</taxon>
        <taxon>Micromonosporales</taxon>
        <taxon>Micromonosporaceae</taxon>
        <taxon>Asanoa</taxon>
    </lineage>
</organism>
<keyword evidence="7" id="KW-0274">FAD</keyword>
<proteinExistence type="predicted"/>
<reference evidence="11 12" key="1">
    <citation type="submission" date="2021-01" db="EMBL/GenBank/DDBJ databases">
        <title>Whole genome shotgun sequence of Asanoa iriomotensis NBRC 100142.</title>
        <authorList>
            <person name="Komaki H."/>
            <person name="Tamura T."/>
        </authorList>
    </citation>
    <scope>NUCLEOTIDE SEQUENCE [LARGE SCALE GENOMIC DNA]</scope>
    <source>
        <strain evidence="11 12">NBRC 100142</strain>
    </source>
</reference>
<dbReference type="EC" id="2.7.1.180" evidence="2"/>
<evidence type="ECO:0000256" key="10">
    <source>
        <dbReference type="ARBA" id="ARBA00048540"/>
    </source>
</evidence>
<dbReference type="Pfam" id="PF02424">
    <property type="entry name" value="ApbE"/>
    <property type="match status" value="2"/>
</dbReference>
<evidence type="ECO:0000256" key="3">
    <source>
        <dbReference type="ARBA" id="ARBA00016337"/>
    </source>
</evidence>
<evidence type="ECO:0000256" key="5">
    <source>
        <dbReference type="ARBA" id="ARBA00022679"/>
    </source>
</evidence>
<evidence type="ECO:0000313" key="11">
    <source>
        <dbReference type="EMBL" id="GIF60519.1"/>
    </source>
</evidence>
<comment type="catalytic activity">
    <reaction evidence="10">
        <text>L-threonyl-[protein] + FAD = FMN-L-threonyl-[protein] + AMP + H(+)</text>
        <dbReference type="Rhea" id="RHEA:36847"/>
        <dbReference type="Rhea" id="RHEA-COMP:11060"/>
        <dbReference type="Rhea" id="RHEA-COMP:11061"/>
        <dbReference type="ChEBI" id="CHEBI:15378"/>
        <dbReference type="ChEBI" id="CHEBI:30013"/>
        <dbReference type="ChEBI" id="CHEBI:57692"/>
        <dbReference type="ChEBI" id="CHEBI:74257"/>
        <dbReference type="ChEBI" id="CHEBI:456215"/>
        <dbReference type="EC" id="2.7.1.180"/>
    </reaction>
</comment>
<keyword evidence="6" id="KW-0479">Metal-binding</keyword>
<keyword evidence="5 11" id="KW-0808">Transferase</keyword>
<keyword evidence="4" id="KW-0285">Flavoprotein</keyword>
<evidence type="ECO:0000256" key="2">
    <source>
        <dbReference type="ARBA" id="ARBA00011955"/>
    </source>
</evidence>
<evidence type="ECO:0000256" key="9">
    <source>
        <dbReference type="ARBA" id="ARBA00031306"/>
    </source>
</evidence>
<evidence type="ECO:0000256" key="7">
    <source>
        <dbReference type="ARBA" id="ARBA00022827"/>
    </source>
</evidence>
<dbReference type="InterPro" id="IPR003374">
    <property type="entry name" value="ApbE-like_sf"/>
</dbReference>
<dbReference type="Gene3D" id="3.10.520.10">
    <property type="entry name" value="ApbE-like domains"/>
    <property type="match status" value="2"/>
</dbReference>
<dbReference type="EMBL" id="BONC01000069">
    <property type="protein sequence ID" value="GIF60519.1"/>
    <property type="molecule type" value="Genomic_DNA"/>
</dbReference>
<dbReference type="PANTHER" id="PTHR30040">
    <property type="entry name" value="THIAMINE BIOSYNTHESIS LIPOPROTEIN APBE"/>
    <property type="match status" value="1"/>
</dbReference>
<sequence>MGMPISLHVRQGADTSAIAAAFAWLRRVDRMFSLHRPDSQVSELNRGVRALADCDPLMREVLDLCELARERTGGCFDALLPGPDGRVAFDPSGLVKGWAVERAGDLLTDRGVADFSLNAGGDIVLRVGAGLPRWRVGVEDPAAPERLCAVLELGDTAVATSGTARRGAHIVDPRTGRRIGGTVSVTVLGPSLTWADVYATAAVVRGPDDLDWLAAHPDHQALAVDGSGSIAATPGLHTLVRRR</sequence>
<dbReference type="GO" id="GO:0016740">
    <property type="term" value="F:transferase activity"/>
    <property type="evidence" value="ECO:0007669"/>
    <property type="project" value="UniProtKB-KW"/>
</dbReference>
<evidence type="ECO:0000256" key="4">
    <source>
        <dbReference type="ARBA" id="ARBA00022630"/>
    </source>
</evidence>
<gene>
    <name evidence="11" type="primary">apbE_1</name>
    <name evidence="11" type="ORF">Air01nite_66140</name>
</gene>
<name>A0ABQ4CCL9_9ACTN</name>
<comment type="cofactor">
    <cofactor evidence="1">
        <name>Mg(2+)</name>
        <dbReference type="ChEBI" id="CHEBI:18420"/>
    </cofactor>
</comment>
<evidence type="ECO:0000256" key="6">
    <source>
        <dbReference type="ARBA" id="ARBA00022723"/>
    </source>
</evidence>
<dbReference type="InterPro" id="IPR024932">
    <property type="entry name" value="ApbE"/>
</dbReference>
<comment type="caution">
    <text evidence="11">The sequence shown here is derived from an EMBL/GenBank/DDBJ whole genome shotgun (WGS) entry which is preliminary data.</text>
</comment>
<protein>
    <recommendedName>
        <fullName evidence="3">FAD:protein FMN transferase</fullName>
        <ecNumber evidence="2">2.7.1.180</ecNumber>
    </recommendedName>
    <alternativeName>
        <fullName evidence="9">Flavin transferase</fullName>
    </alternativeName>
</protein>
<keyword evidence="12" id="KW-1185">Reference proteome</keyword>
<dbReference type="Proteomes" id="UP000624325">
    <property type="component" value="Unassembled WGS sequence"/>
</dbReference>
<accession>A0ABQ4CCL9</accession>
<dbReference type="PANTHER" id="PTHR30040:SF2">
    <property type="entry name" value="FAD:PROTEIN FMN TRANSFERASE"/>
    <property type="match status" value="1"/>
</dbReference>
<evidence type="ECO:0000256" key="8">
    <source>
        <dbReference type="ARBA" id="ARBA00022842"/>
    </source>
</evidence>
<evidence type="ECO:0000313" key="12">
    <source>
        <dbReference type="Proteomes" id="UP000624325"/>
    </source>
</evidence>